<sequence>MLRNDTQNTGWDLGLVGDTRGLGVRNDPFFDIIIIRHEAIDTVLVIFILILLIIVAVPSIIVIVIPMAITVPTHSRRRLDAKRLGPPPKPRLHKDRMHRLPELRGGVGVAAVRERETSGDAAVRDGAEKRWAQGV</sequence>
<comment type="caution">
    <text evidence="1">The sequence shown here is derived from an EMBL/GenBank/DDBJ whole genome shotgun (WGS) entry which is preliminary data.</text>
</comment>
<gene>
    <name evidence="1" type="ORF">ONZ43_g7737</name>
</gene>
<dbReference type="EMBL" id="JAPESX010003584">
    <property type="protein sequence ID" value="KAJ8104677.1"/>
    <property type="molecule type" value="Genomic_DNA"/>
</dbReference>
<reference evidence="1" key="1">
    <citation type="submission" date="2022-11" db="EMBL/GenBank/DDBJ databases">
        <title>Genome Sequence of Nemania bipapillata.</title>
        <authorList>
            <person name="Buettner E."/>
        </authorList>
    </citation>
    <scope>NUCLEOTIDE SEQUENCE</scope>
    <source>
        <strain evidence="1">CP14</strain>
    </source>
</reference>
<organism evidence="1 2">
    <name type="scientific">Nemania bipapillata</name>
    <dbReference type="NCBI Taxonomy" id="110536"/>
    <lineage>
        <taxon>Eukaryota</taxon>
        <taxon>Fungi</taxon>
        <taxon>Dikarya</taxon>
        <taxon>Ascomycota</taxon>
        <taxon>Pezizomycotina</taxon>
        <taxon>Sordariomycetes</taxon>
        <taxon>Xylariomycetidae</taxon>
        <taxon>Xylariales</taxon>
        <taxon>Xylariaceae</taxon>
        <taxon>Nemania</taxon>
    </lineage>
</organism>
<accession>A0ACC2HNN8</accession>
<evidence type="ECO:0000313" key="1">
    <source>
        <dbReference type="EMBL" id="KAJ8104677.1"/>
    </source>
</evidence>
<evidence type="ECO:0000313" key="2">
    <source>
        <dbReference type="Proteomes" id="UP001153334"/>
    </source>
</evidence>
<dbReference type="Proteomes" id="UP001153334">
    <property type="component" value="Unassembled WGS sequence"/>
</dbReference>
<proteinExistence type="predicted"/>
<name>A0ACC2HNN8_9PEZI</name>
<protein>
    <submittedName>
        <fullName evidence="1">Uncharacterized protein</fullName>
    </submittedName>
</protein>
<keyword evidence="2" id="KW-1185">Reference proteome</keyword>